<feature type="transmembrane region" description="Helical" evidence="2">
    <location>
        <begin position="374"/>
        <end position="393"/>
    </location>
</feature>
<gene>
    <name evidence="3" type="ORF">CSUI_003194</name>
</gene>
<evidence type="ECO:0000313" key="3">
    <source>
        <dbReference type="EMBL" id="PHJ22955.1"/>
    </source>
</evidence>
<evidence type="ECO:0000313" key="4">
    <source>
        <dbReference type="Proteomes" id="UP000221165"/>
    </source>
</evidence>
<keyword evidence="2" id="KW-1133">Transmembrane helix</keyword>
<dbReference type="Proteomes" id="UP000221165">
    <property type="component" value="Unassembled WGS sequence"/>
</dbReference>
<protein>
    <recommendedName>
        <fullName evidence="5">Transmembrane protein</fullName>
    </recommendedName>
</protein>
<reference evidence="3 4" key="1">
    <citation type="journal article" date="2017" name="Int. J. Parasitol.">
        <title>The genome of the protozoan parasite Cystoisospora suis and a reverse vaccinology approach to identify vaccine candidates.</title>
        <authorList>
            <person name="Palmieri N."/>
            <person name="Shrestha A."/>
            <person name="Ruttkowski B."/>
            <person name="Beck T."/>
            <person name="Vogl C."/>
            <person name="Tomley F."/>
            <person name="Blake D.P."/>
            <person name="Joachim A."/>
        </authorList>
    </citation>
    <scope>NUCLEOTIDE SEQUENCE [LARGE SCALE GENOMIC DNA]</scope>
    <source>
        <strain evidence="3 4">Wien I</strain>
    </source>
</reference>
<sequence>MQINSGGGQNGPAEAGAGNKETGAIDDVARGDSLHLGLSNGKGEGPARFPFSAEGKDKGEEEQQGLLMYSGRRGRSVLSRSSSPGRHHLRRRLGSHLLASLSKALAVSFGIFAVSFTLAHLLRCLQEASSSLHSIGSRHRAPSSGGLGTARTANRSSSSSRRLAGVNSEVVPLQFYQQLGPPPLYREFSDGDSEPLPAEAVAWEPPPSYHEAAQVLRGPPPPYSEQCRVFLSSTTSLPPTSDPEEDTELYTSAGRGGSALAGRVSIVGNPFLHPFKILITFLTIGAVAWLLHDLGSRTAKSSAGVPSQNSTAPDSLHNASAANQSFPQTIATNTSAATPLSPNNVSVTLSHLLQSNFTDGRRAPSGSHSGEQSFIGLGLAIAAAVVVLGIILTRHSRRAA</sequence>
<dbReference type="AlphaFoldDB" id="A0A2C6L5U6"/>
<keyword evidence="2" id="KW-0812">Transmembrane</keyword>
<name>A0A2C6L5U6_9APIC</name>
<dbReference type="EMBL" id="MIGC01001397">
    <property type="protein sequence ID" value="PHJ22955.1"/>
    <property type="molecule type" value="Genomic_DNA"/>
</dbReference>
<evidence type="ECO:0008006" key="5">
    <source>
        <dbReference type="Google" id="ProtNLM"/>
    </source>
</evidence>
<evidence type="ECO:0000256" key="2">
    <source>
        <dbReference type="SAM" id="Phobius"/>
    </source>
</evidence>
<feature type="compositionally biased region" description="Gly residues" evidence="1">
    <location>
        <begin position="1"/>
        <end position="10"/>
    </location>
</feature>
<keyword evidence="4" id="KW-1185">Reference proteome</keyword>
<feature type="region of interest" description="Disordered" evidence="1">
    <location>
        <begin position="300"/>
        <end position="319"/>
    </location>
</feature>
<dbReference type="GeneID" id="94426603"/>
<organism evidence="3 4">
    <name type="scientific">Cystoisospora suis</name>
    <dbReference type="NCBI Taxonomy" id="483139"/>
    <lineage>
        <taxon>Eukaryota</taxon>
        <taxon>Sar</taxon>
        <taxon>Alveolata</taxon>
        <taxon>Apicomplexa</taxon>
        <taxon>Conoidasida</taxon>
        <taxon>Coccidia</taxon>
        <taxon>Eucoccidiorida</taxon>
        <taxon>Eimeriorina</taxon>
        <taxon>Sarcocystidae</taxon>
        <taxon>Cystoisospora</taxon>
    </lineage>
</organism>
<feature type="region of interest" description="Disordered" evidence="1">
    <location>
        <begin position="233"/>
        <end position="253"/>
    </location>
</feature>
<dbReference type="RefSeq" id="XP_067924632.1">
    <property type="nucleotide sequence ID" value="XM_068063392.1"/>
</dbReference>
<feature type="region of interest" description="Disordered" evidence="1">
    <location>
        <begin position="1"/>
        <end position="88"/>
    </location>
</feature>
<feature type="region of interest" description="Disordered" evidence="1">
    <location>
        <begin position="135"/>
        <end position="165"/>
    </location>
</feature>
<evidence type="ECO:0000256" key="1">
    <source>
        <dbReference type="SAM" id="MobiDB-lite"/>
    </source>
</evidence>
<proteinExistence type="predicted"/>
<comment type="caution">
    <text evidence="3">The sequence shown here is derived from an EMBL/GenBank/DDBJ whole genome shotgun (WGS) entry which is preliminary data.</text>
</comment>
<keyword evidence="2" id="KW-0472">Membrane</keyword>
<dbReference type="VEuPathDB" id="ToxoDB:CSUI_003194"/>
<accession>A0A2C6L5U6</accession>